<dbReference type="Proteomes" id="UP000240283">
    <property type="component" value="Segment"/>
</dbReference>
<protein>
    <submittedName>
        <fullName evidence="1">Uncharacterized protein</fullName>
    </submittedName>
</protein>
<organism evidence="1 2">
    <name type="scientific">Vibrio phage Vp_R1</name>
    <dbReference type="NCBI Taxonomy" id="2059867"/>
    <lineage>
        <taxon>Viruses</taxon>
        <taxon>Duplodnaviria</taxon>
        <taxon>Heunggongvirae</taxon>
        <taxon>Uroviricota</taxon>
        <taxon>Caudoviricetes</taxon>
        <taxon>Grimontviridae</taxon>
        <taxon>Dalianvirus</taxon>
        <taxon>Dalianvirus R1</taxon>
    </lineage>
</organism>
<evidence type="ECO:0000313" key="1">
    <source>
        <dbReference type="EMBL" id="AUG88471.1"/>
    </source>
</evidence>
<gene>
    <name evidence="1" type="ORF">VPR_107</name>
</gene>
<accession>A0A2H5BQ58</accession>
<sequence length="308" mass="33133">MAKSVIKGDGIYEVSVDKIHSDSTIFFANELYGANVEICIRTDSGLVRMGTLKENSYEAVSHGYLHDLVANVTGWTQEFEILYNRGGGTSYSDVLEEIRDNTSMKTFLDLSDTPSSYSGNKGKILLVGNEGIEFAESSGRTIEQKSVGYFSTTSTQEPSGLGASNSLVLSFGPGGITSDGEFLVGSDGIIERLSGDDQIDMEIVLRFTRDTSAGEARMVARLMHAPDGVNFVQLKDTFGVILDSSEDLGRETFSLKLNLAEGSKTYVEIARDPAGRDTGGIGTFELTGDLATWAPVPSASIDILKTKI</sequence>
<proteinExistence type="predicted"/>
<name>A0A2H5BQ58_9CAUD</name>
<evidence type="ECO:0000313" key="2">
    <source>
        <dbReference type="Proteomes" id="UP000240283"/>
    </source>
</evidence>
<reference evidence="1 2" key="1">
    <citation type="submission" date="2017-12" db="EMBL/GenBank/DDBJ databases">
        <title>Genomic analysis of a novel phage Vp_R1 lytic to Vibrio parahaemolyticus.</title>
        <authorList>
            <person name="Ren H."/>
            <person name="Li Z."/>
        </authorList>
    </citation>
    <scope>NUCLEOTIDE SEQUENCE [LARGE SCALE GENOMIC DNA]</scope>
</reference>
<dbReference type="EMBL" id="MG603697">
    <property type="protein sequence ID" value="AUG88471.1"/>
    <property type="molecule type" value="Genomic_DNA"/>
</dbReference>
<keyword evidence="2" id="KW-1185">Reference proteome</keyword>